<reference evidence="3" key="1">
    <citation type="submission" date="2015-04" db="EMBL/GenBank/DDBJ databases">
        <title>The genome sequence of the plant pathogenic Rhizarian Plasmodiophora brassicae reveals insights in its biotrophic life cycle and the origin of chitin synthesis.</title>
        <authorList>
            <person name="Schwelm A."/>
            <person name="Fogelqvist J."/>
            <person name="Knaust A."/>
            <person name="Julke S."/>
            <person name="Lilja T."/>
            <person name="Dhandapani V."/>
            <person name="Bonilla-Rosso G."/>
            <person name="Karlsson M."/>
            <person name="Shevchenko A."/>
            <person name="Choi S.R."/>
            <person name="Kim H.G."/>
            <person name="Park J.Y."/>
            <person name="Lim Y.P."/>
            <person name="Ludwig-Muller J."/>
            <person name="Dixelius C."/>
        </authorList>
    </citation>
    <scope>NUCLEOTIDE SEQUENCE</scope>
    <source>
        <tissue evidence="3">Potato root galls</tissue>
    </source>
</reference>
<evidence type="ECO:0000256" key="2">
    <source>
        <dbReference type="SAM" id="Phobius"/>
    </source>
</evidence>
<feature type="region of interest" description="Disordered" evidence="1">
    <location>
        <begin position="53"/>
        <end position="103"/>
    </location>
</feature>
<dbReference type="EMBL" id="HACM01008310">
    <property type="protein sequence ID" value="CRZ08752.1"/>
    <property type="molecule type" value="Transcribed_RNA"/>
</dbReference>
<evidence type="ECO:0000313" key="3">
    <source>
        <dbReference type="EMBL" id="CRZ08752.1"/>
    </source>
</evidence>
<evidence type="ECO:0000256" key="1">
    <source>
        <dbReference type="SAM" id="MobiDB-lite"/>
    </source>
</evidence>
<dbReference type="AlphaFoldDB" id="A0A0H5R4J5"/>
<accession>A0A0H5R4J5</accession>
<protein>
    <submittedName>
        <fullName evidence="3">Uncharacterized protein</fullName>
    </submittedName>
</protein>
<keyword evidence="2" id="KW-1133">Transmembrane helix</keyword>
<feature type="transmembrane region" description="Helical" evidence="2">
    <location>
        <begin position="12"/>
        <end position="29"/>
    </location>
</feature>
<name>A0A0H5R4J5_9EUKA</name>
<proteinExistence type="predicted"/>
<sequence>MSIFLLRPVHKLMCVAITFLVVCVFVGAYNPEATKEYENAELPYSSDWTVEIQGPAPSPQAFSSPTNPDNEEHPCVRVPPDDSPPKDADDPIVIIGGPPTNDP</sequence>
<keyword evidence="2" id="KW-0472">Membrane</keyword>
<feature type="compositionally biased region" description="Basic and acidic residues" evidence="1">
    <location>
        <begin position="70"/>
        <end position="89"/>
    </location>
</feature>
<organism evidence="3">
    <name type="scientific">Spongospora subterranea</name>
    <dbReference type="NCBI Taxonomy" id="70186"/>
    <lineage>
        <taxon>Eukaryota</taxon>
        <taxon>Sar</taxon>
        <taxon>Rhizaria</taxon>
        <taxon>Endomyxa</taxon>
        <taxon>Phytomyxea</taxon>
        <taxon>Plasmodiophorida</taxon>
        <taxon>Plasmodiophoridae</taxon>
        <taxon>Spongospora</taxon>
    </lineage>
</organism>
<keyword evidence="2" id="KW-0812">Transmembrane</keyword>